<proteinExistence type="predicted"/>
<reference evidence="1 2" key="1">
    <citation type="submission" date="2019-01" db="EMBL/GenBank/DDBJ databases">
        <title>Filimonas sp. strain TTM-71.</title>
        <authorList>
            <person name="Chen W.-M."/>
        </authorList>
    </citation>
    <scope>NUCLEOTIDE SEQUENCE [LARGE SCALE GENOMIC DNA]</scope>
    <source>
        <strain evidence="1 2">TTM-71</strain>
    </source>
</reference>
<dbReference type="RefSeq" id="WP_129003603.1">
    <property type="nucleotide sequence ID" value="NZ_SDHZ01000002.1"/>
</dbReference>
<dbReference type="OrthoDB" id="9809908at2"/>
<organism evidence="1 2">
    <name type="scientific">Filimonas effusa</name>
    <dbReference type="NCBI Taxonomy" id="2508721"/>
    <lineage>
        <taxon>Bacteria</taxon>
        <taxon>Pseudomonadati</taxon>
        <taxon>Bacteroidota</taxon>
        <taxon>Chitinophagia</taxon>
        <taxon>Chitinophagales</taxon>
        <taxon>Chitinophagaceae</taxon>
        <taxon>Filimonas</taxon>
    </lineage>
</organism>
<dbReference type="EMBL" id="SDHZ01000002">
    <property type="protein sequence ID" value="RXK82860.1"/>
    <property type="molecule type" value="Genomic_DNA"/>
</dbReference>
<keyword evidence="2" id="KW-1185">Reference proteome</keyword>
<sequence length="74" mass="8516">MLLQDSLCLRIRIGDDGVDKLVVRNNIQLIPHMLPSTRLGLDNIQKRYTLLFNETVIVEKEDGEFIVKLPLIDL</sequence>
<name>A0A4Q1D381_9BACT</name>
<evidence type="ECO:0000313" key="1">
    <source>
        <dbReference type="EMBL" id="RXK82860.1"/>
    </source>
</evidence>
<evidence type="ECO:0008006" key="3">
    <source>
        <dbReference type="Google" id="ProtNLM"/>
    </source>
</evidence>
<evidence type="ECO:0000313" key="2">
    <source>
        <dbReference type="Proteomes" id="UP000290545"/>
    </source>
</evidence>
<gene>
    <name evidence="1" type="ORF">ESB13_12050</name>
</gene>
<dbReference type="Proteomes" id="UP000290545">
    <property type="component" value="Unassembled WGS sequence"/>
</dbReference>
<dbReference type="AlphaFoldDB" id="A0A4Q1D381"/>
<protein>
    <recommendedName>
        <fullName evidence="3">Histidine kinase</fullName>
    </recommendedName>
</protein>
<accession>A0A4Q1D381</accession>
<comment type="caution">
    <text evidence="1">The sequence shown here is derived from an EMBL/GenBank/DDBJ whole genome shotgun (WGS) entry which is preliminary data.</text>
</comment>